<feature type="transmembrane region" description="Helical" evidence="6">
    <location>
        <begin position="148"/>
        <end position="172"/>
    </location>
</feature>
<evidence type="ECO:0000256" key="4">
    <source>
        <dbReference type="ARBA" id="ARBA00023136"/>
    </source>
</evidence>
<feature type="transmembrane region" description="Helical" evidence="6">
    <location>
        <begin position="192"/>
        <end position="214"/>
    </location>
</feature>
<evidence type="ECO:0000256" key="6">
    <source>
        <dbReference type="SAM" id="Phobius"/>
    </source>
</evidence>
<evidence type="ECO:0000256" key="5">
    <source>
        <dbReference type="ARBA" id="ARBA00038359"/>
    </source>
</evidence>
<feature type="domain" description="Rhodopsin" evidence="7">
    <location>
        <begin position="38"/>
        <end position="286"/>
    </location>
</feature>
<keyword evidence="9" id="KW-1185">Reference proteome</keyword>
<evidence type="ECO:0000256" key="3">
    <source>
        <dbReference type="ARBA" id="ARBA00022989"/>
    </source>
</evidence>
<feature type="transmembrane region" description="Helical" evidence="6">
    <location>
        <begin position="20"/>
        <end position="42"/>
    </location>
</feature>
<comment type="similarity">
    <text evidence="5">Belongs to the SAT4 family.</text>
</comment>
<reference evidence="8 9" key="1">
    <citation type="journal article" date="2018" name="PLoS Pathog.">
        <title>Evolution of structural diversity of trichothecenes, a family of toxins produced by plant pathogenic and entomopathogenic fungi.</title>
        <authorList>
            <person name="Proctor R.H."/>
            <person name="McCormick S.P."/>
            <person name="Kim H.S."/>
            <person name="Cardoza R.E."/>
            <person name="Stanley A.M."/>
            <person name="Lindo L."/>
            <person name="Kelly A."/>
            <person name="Brown D.W."/>
            <person name="Lee T."/>
            <person name="Vaughan M.M."/>
            <person name="Alexander N.J."/>
            <person name="Busman M."/>
            <person name="Gutierrez S."/>
        </authorList>
    </citation>
    <scope>NUCLEOTIDE SEQUENCE [LARGE SCALE GENOMIC DNA]</scope>
    <source>
        <strain evidence="8 9">NRRL 13405</strain>
    </source>
</reference>
<feature type="transmembrane region" description="Helical" evidence="6">
    <location>
        <begin position="264"/>
        <end position="285"/>
    </location>
</feature>
<evidence type="ECO:0000259" key="7">
    <source>
        <dbReference type="Pfam" id="PF20684"/>
    </source>
</evidence>
<sequence>MAMDAPSEQEAQTTGDRLIVVLVVVVFAVMTSLLAVGLRIWCRRKIRALGWDDFAAVMTLLWTVMFGAGILTLIPLGLSDPTGKLSFHKISNFYKVVRSRRVSPPPSNKYQCSYIIMFFYSQALFCTKMAFVLLYYRIVSLSWWRWIYIAAIVFLVFWDICIILIIFLQCIPLSSMWDPAVESKCVPHQMELGYVCSGISIFTDFAVAVLPLPVIWKLSLRRSQKLALSGVFLLGCFSISLAILRIKWTNMWSIDTWDIVRPQLWGLAEVTSALLCACIPTYKPLLVSLNAKMPRCPKKGTGSGVRHQRSDDEIGFNMDTTKVASQGQDSVSEGSQRTLRAPSYGTNTYITAVQDPWGK</sequence>
<dbReference type="GO" id="GO:0016020">
    <property type="term" value="C:membrane"/>
    <property type="evidence" value="ECO:0007669"/>
    <property type="project" value="UniProtKB-SubCell"/>
</dbReference>
<proteinExistence type="inferred from homology"/>
<keyword evidence="4 6" id="KW-0472">Membrane</keyword>
<dbReference type="PANTHER" id="PTHR33048:SF47">
    <property type="entry name" value="INTEGRAL MEMBRANE PROTEIN-RELATED"/>
    <property type="match status" value="1"/>
</dbReference>
<evidence type="ECO:0000313" key="9">
    <source>
        <dbReference type="Proteomes" id="UP000265631"/>
    </source>
</evidence>
<keyword evidence="3 6" id="KW-1133">Transmembrane helix</keyword>
<feature type="transmembrane region" description="Helical" evidence="6">
    <location>
        <begin position="54"/>
        <end position="78"/>
    </location>
</feature>
<dbReference type="InterPro" id="IPR052337">
    <property type="entry name" value="SAT4-like"/>
</dbReference>
<keyword evidence="2 6" id="KW-0812">Transmembrane</keyword>
<comment type="caution">
    <text evidence="8">The sequence shown here is derived from an EMBL/GenBank/DDBJ whole genome shotgun (WGS) entry which is preliminary data.</text>
</comment>
<dbReference type="PANTHER" id="PTHR33048">
    <property type="entry name" value="PTH11-LIKE INTEGRAL MEMBRANE PROTEIN (AFU_ORTHOLOGUE AFUA_5G11245)"/>
    <property type="match status" value="1"/>
</dbReference>
<dbReference type="EMBL" id="PXXK01000445">
    <property type="protein sequence ID" value="RFN44287.1"/>
    <property type="molecule type" value="Genomic_DNA"/>
</dbReference>
<dbReference type="AlphaFoldDB" id="A0A395M8Q0"/>
<protein>
    <submittedName>
        <fullName evidence="8">Integral membrane protein</fullName>
    </submittedName>
</protein>
<dbReference type="Pfam" id="PF20684">
    <property type="entry name" value="Fung_rhodopsin"/>
    <property type="match status" value="1"/>
</dbReference>
<dbReference type="Proteomes" id="UP000265631">
    <property type="component" value="Unassembled WGS sequence"/>
</dbReference>
<dbReference type="STRING" id="2594813.A0A395M8Q0"/>
<dbReference type="InterPro" id="IPR049326">
    <property type="entry name" value="Rhodopsin_dom_fungi"/>
</dbReference>
<accession>A0A395M8Q0</accession>
<gene>
    <name evidence="8" type="ORF">FIE12Z_11474</name>
</gene>
<organism evidence="8 9">
    <name type="scientific">Fusarium flagelliforme</name>
    <dbReference type="NCBI Taxonomy" id="2675880"/>
    <lineage>
        <taxon>Eukaryota</taxon>
        <taxon>Fungi</taxon>
        <taxon>Dikarya</taxon>
        <taxon>Ascomycota</taxon>
        <taxon>Pezizomycotina</taxon>
        <taxon>Sordariomycetes</taxon>
        <taxon>Hypocreomycetidae</taxon>
        <taxon>Hypocreales</taxon>
        <taxon>Nectriaceae</taxon>
        <taxon>Fusarium</taxon>
        <taxon>Fusarium incarnatum-equiseti species complex</taxon>
    </lineage>
</organism>
<evidence type="ECO:0000256" key="1">
    <source>
        <dbReference type="ARBA" id="ARBA00004141"/>
    </source>
</evidence>
<feature type="transmembrane region" description="Helical" evidence="6">
    <location>
        <begin position="114"/>
        <end position="136"/>
    </location>
</feature>
<evidence type="ECO:0000256" key="2">
    <source>
        <dbReference type="ARBA" id="ARBA00022692"/>
    </source>
</evidence>
<feature type="transmembrane region" description="Helical" evidence="6">
    <location>
        <begin position="226"/>
        <end position="244"/>
    </location>
</feature>
<comment type="subcellular location">
    <subcellularLocation>
        <location evidence="1">Membrane</location>
        <topology evidence="1">Multi-pass membrane protein</topology>
    </subcellularLocation>
</comment>
<evidence type="ECO:0000313" key="8">
    <source>
        <dbReference type="EMBL" id="RFN44287.1"/>
    </source>
</evidence>
<name>A0A395M8Q0_9HYPO</name>